<gene>
    <name evidence="1" type="ORF">J1605_019092</name>
</gene>
<dbReference type="EMBL" id="JAIQCJ010000888">
    <property type="protein sequence ID" value="KAJ8794100.1"/>
    <property type="molecule type" value="Genomic_DNA"/>
</dbReference>
<evidence type="ECO:0000313" key="1">
    <source>
        <dbReference type="EMBL" id="KAJ8794100.1"/>
    </source>
</evidence>
<comment type="caution">
    <text evidence="1">The sequence shown here is derived from an EMBL/GenBank/DDBJ whole genome shotgun (WGS) entry which is preliminary data.</text>
</comment>
<evidence type="ECO:0000313" key="2">
    <source>
        <dbReference type="Proteomes" id="UP001159641"/>
    </source>
</evidence>
<dbReference type="AlphaFoldDB" id="A0AB34HT32"/>
<sequence>MKQIKPKSVTILQEFAKQCCEEHRYLPFKSNLGTSLGVQWLRIHLPMRGKRVRALVREDPTCRGATTAVRHNY</sequence>
<dbReference type="Proteomes" id="UP001159641">
    <property type="component" value="Unassembled WGS sequence"/>
</dbReference>
<protein>
    <submittedName>
        <fullName evidence="1">Uncharacterized protein</fullName>
    </submittedName>
</protein>
<keyword evidence="2" id="KW-1185">Reference proteome</keyword>
<name>A0AB34HT32_ESCRO</name>
<proteinExistence type="predicted"/>
<organism evidence="1 2">
    <name type="scientific">Eschrichtius robustus</name>
    <name type="common">California gray whale</name>
    <name type="synonym">Eschrichtius gibbosus</name>
    <dbReference type="NCBI Taxonomy" id="9764"/>
    <lineage>
        <taxon>Eukaryota</taxon>
        <taxon>Metazoa</taxon>
        <taxon>Chordata</taxon>
        <taxon>Craniata</taxon>
        <taxon>Vertebrata</taxon>
        <taxon>Euteleostomi</taxon>
        <taxon>Mammalia</taxon>
        <taxon>Eutheria</taxon>
        <taxon>Laurasiatheria</taxon>
        <taxon>Artiodactyla</taxon>
        <taxon>Whippomorpha</taxon>
        <taxon>Cetacea</taxon>
        <taxon>Mysticeti</taxon>
        <taxon>Eschrichtiidae</taxon>
        <taxon>Eschrichtius</taxon>
    </lineage>
</organism>
<accession>A0AB34HT32</accession>
<reference evidence="1 2" key="1">
    <citation type="submission" date="2022-11" db="EMBL/GenBank/DDBJ databases">
        <title>Whole genome sequence of Eschrichtius robustus ER-17-0199.</title>
        <authorList>
            <person name="Bruniche-Olsen A."/>
            <person name="Black A.N."/>
            <person name="Fields C.J."/>
            <person name="Walden K."/>
            <person name="Dewoody J.A."/>
        </authorList>
    </citation>
    <scope>NUCLEOTIDE SEQUENCE [LARGE SCALE GENOMIC DNA]</scope>
    <source>
        <strain evidence="1">ER-17-0199</strain>
        <tissue evidence="1">Blubber</tissue>
    </source>
</reference>